<keyword evidence="4" id="KW-0934">Plastid</keyword>
<dbReference type="InterPro" id="IPR012340">
    <property type="entry name" value="NA-bd_OB-fold"/>
</dbReference>
<comment type="subcellular location">
    <subcellularLocation>
        <location evidence="1">Plastid</location>
        <location evidence="1">Chloroplast</location>
    </subcellularLocation>
</comment>
<dbReference type="PANTHER" id="PTHR13691">
    <property type="entry name" value="RIBOSOMAL PROTEIN L2"/>
    <property type="match status" value="1"/>
</dbReference>
<evidence type="ECO:0000256" key="5">
    <source>
        <dbReference type="ARBA" id="ARBA00022980"/>
    </source>
</evidence>
<dbReference type="InterPro" id="IPR014722">
    <property type="entry name" value="Rib_uL2_dom2"/>
</dbReference>
<evidence type="ECO:0000313" key="10">
    <source>
        <dbReference type="EMBL" id="AAF36955.2"/>
    </source>
</evidence>
<dbReference type="GO" id="GO:0009507">
    <property type="term" value="C:chloroplast"/>
    <property type="evidence" value="ECO:0007669"/>
    <property type="project" value="UniProtKB-SubCell"/>
</dbReference>
<proteinExistence type="inferred from homology"/>
<feature type="domain" description="Large ribosomal subunit protein uL2 RNA-binding" evidence="9">
    <location>
        <begin position="43"/>
        <end position="119"/>
    </location>
</feature>
<feature type="region of interest" description="Disordered" evidence="7">
    <location>
        <begin position="224"/>
        <end position="262"/>
    </location>
</feature>
<dbReference type="SMART" id="SM01382">
    <property type="entry name" value="Ribosomal_L2_C"/>
    <property type="match status" value="1"/>
</dbReference>
<dbReference type="InterPro" id="IPR014726">
    <property type="entry name" value="Ribosomal_uL2_dom3"/>
</dbReference>
<dbReference type="RefSeq" id="NP_038189.1">
    <property type="nucleotide sequence ID" value="NC_002174.1"/>
</dbReference>
<evidence type="ECO:0000256" key="1">
    <source>
        <dbReference type="ARBA" id="ARBA00004229"/>
    </source>
</evidence>
<accession>Q9MG94</accession>
<dbReference type="InterPro" id="IPR005880">
    <property type="entry name" value="Ribosomal_uL2_bac/org-type"/>
</dbReference>
<keyword evidence="6" id="KW-0687">Ribonucleoprotein</keyword>
<evidence type="ECO:0000256" key="4">
    <source>
        <dbReference type="ARBA" id="ARBA00022640"/>
    </source>
</evidence>
<dbReference type="GO" id="GO:0003723">
    <property type="term" value="F:RNA binding"/>
    <property type="evidence" value="ECO:0007669"/>
    <property type="project" value="InterPro"/>
</dbReference>
<dbReference type="InterPro" id="IPR002171">
    <property type="entry name" value="Ribosomal_uL2"/>
</dbReference>
<dbReference type="Gene3D" id="2.30.30.30">
    <property type="match status" value="1"/>
</dbReference>
<keyword evidence="10" id="KW-0496">Mitochondrion</keyword>
<evidence type="ECO:0000256" key="2">
    <source>
        <dbReference type="ARBA" id="ARBA00005636"/>
    </source>
</evidence>
<dbReference type="Pfam" id="PF03947">
    <property type="entry name" value="Ribosomal_L2_C"/>
    <property type="match status" value="1"/>
</dbReference>
<dbReference type="GO" id="GO:0003735">
    <property type="term" value="F:structural constituent of ribosome"/>
    <property type="evidence" value="ECO:0007669"/>
    <property type="project" value="InterPro"/>
</dbReference>
<dbReference type="InterPro" id="IPR022671">
    <property type="entry name" value="Ribosomal_uL2_CS"/>
</dbReference>
<comment type="similarity">
    <text evidence="2">Belongs to the universal ribosomal protein uL2 family.</text>
</comment>
<feature type="domain" description="Large ribosomal subunit protein uL2 C-terminal" evidence="8">
    <location>
        <begin position="126"/>
        <end position="251"/>
    </location>
</feature>
<reference evidence="10" key="1">
    <citation type="journal article" date="2000" name="Nucleic Acids Res.">
        <title>The mitochondrial genome of the stramenopile alga Chrysodidymus synuroideus. Complete sequence, gene content and genome organization.</title>
        <authorList>
            <person name="Chesnick J.M."/>
            <person name="Goff M."/>
            <person name="Graham J."/>
            <person name="Ocampo C."/>
            <person name="Lang B.F."/>
            <person name="Seif E."/>
            <person name="Burger G."/>
        </authorList>
    </citation>
    <scope>NUCLEOTIDE SEQUENCE</scope>
</reference>
<evidence type="ECO:0000256" key="7">
    <source>
        <dbReference type="SAM" id="MobiDB-lite"/>
    </source>
</evidence>
<dbReference type="InterPro" id="IPR022666">
    <property type="entry name" value="Ribosomal_uL2_RNA-bd_dom"/>
</dbReference>
<dbReference type="GO" id="GO:0005762">
    <property type="term" value="C:mitochondrial large ribosomal subunit"/>
    <property type="evidence" value="ECO:0007669"/>
    <property type="project" value="TreeGrafter"/>
</dbReference>
<dbReference type="Gene3D" id="4.10.950.10">
    <property type="entry name" value="Ribosomal protein L2, domain 3"/>
    <property type="match status" value="1"/>
</dbReference>
<dbReference type="GO" id="GO:0032543">
    <property type="term" value="P:mitochondrial translation"/>
    <property type="evidence" value="ECO:0007669"/>
    <property type="project" value="TreeGrafter"/>
</dbReference>
<keyword evidence="3" id="KW-0150">Chloroplast</keyword>
<dbReference type="Pfam" id="PF00181">
    <property type="entry name" value="Ribosomal_L2_N"/>
    <property type="match status" value="1"/>
</dbReference>
<name>Q9MG94_9STRA</name>
<dbReference type="GeneID" id="801019"/>
<keyword evidence="5 10" id="KW-0689">Ribosomal protein</keyword>
<evidence type="ECO:0000256" key="3">
    <source>
        <dbReference type="ARBA" id="ARBA00022528"/>
    </source>
</evidence>
<gene>
    <name evidence="10" type="primary">rpl2</name>
</gene>
<dbReference type="EMBL" id="AF222718">
    <property type="protein sequence ID" value="AAF36955.2"/>
    <property type="molecule type" value="Genomic_DNA"/>
</dbReference>
<dbReference type="InterPro" id="IPR022669">
    <property type="entry name" value="Ribosomal_uL2_C"/>
</dbReference>
<dbReference type="SUPFAM" id="SSF50104">
    <property type="entry name" value="Translation proteins SH3-like domain"/>
    <property type="match status" value="1"/>
</dbReference>
<dbReference type="GO" id="GO:0016740">
    <property type="term" value="F:transferase activity"/>
    <property type="evidence" value="ECO:0007669"/>
    <property type="project" value="InterPro"/>
</dbReference>
<dbReference type="InterPro" id="IPR008991">
    <property type="entry name" value="Translation_prot_SH3-like_sf"/>
</dbReference>
<evidence type="ECO:0000259" key="8">
    <source>
        <dbReference type="SMART" id="SM01382"/>
    </source>
</evidence>
<geneLocation type="mitochondrion" evidence="10"/>
<dbReference type="AlphaFoldDB" id="Q9MG94"/>
<sequence>MELKKMKPTSPGIRHSIKIKKNLLSKGNTFLKSEIISIKKRSGRSSITGNITVRHKGGGRKKMYRKILKSYENSINLIIAILYDSTRNSFISIIFNPKLKKLNFILTTQNHSVGTVIESGEINSLTKPGIFLGFDKILTGSLVNSITFKKKKFTFSRSAGTFAQIIQKTFTEIKLRLPSGKIILLPSKNGFAAIGIVSNLKQNMIVIGKAGKNRLLGKRPSVRGIAMNPVDHPHGGRTKGGMAPVSPWGKLTKGVPTKKINK</sequence>
<dbReference type="SMART" id="SM01383">
    <property type="entry name" value="Ribosomal_L2"/>
    <property type="match status" value="1"/>
</dbReference>
<dbReference type="SUPFAM" id="SSF50249">
    <property type="entry name" value="Nucleic acid-binding proteins"/>
    <property type="match status" value="1"/>
</dbReference>
<dbReference type="Gene3D" id="2.40.50.140">
    <property type="entry name" value="Nucleic acid-binding proteins"/>
    <property type="match status" value="1"/>
</dbReference>
<evidence type="ECO:0000259" key="9">
    <source>
        <dbReference type="SMART" id="SM01383"/>
    </source>
</evidence>
<organism evidence="10">
    <name type="scientific">Synura synuroidea</name>
    <dbReference type="NCBI Taxonomy" id="47573"/>
    <lineage>
        <taxon>Eukaryota</taxon>
        <taxon>Sar</taxon>
        <taxon>Stramenopiles</taxon>
        <taxon>Ochrophyta</taxon>
        <taxon>Synurophyceae</taxon>
        <taxon>Synurales</taxon>
        <taxon>Mallomonadaceae</taxon>
        <taxon>Synura</taxon>
    </lineage>
</organism>
<evidence type="ECO:0000256" key="6">
    <source>
        <dbReference type="ARBA" id="ARBA00023274"/>
    </source>
</evidence>
<protein>
    <submittedName>
        <fullName evidence="10">Ribosomal protein L2</fullName>
    </submittedName>
</protein>
<dbReference type="PIRSF" id="PIRSF002158">
    <property type="entry name" value="Ribosomal_L2"/>
    <property type="match status" value="1"/>
</dbReference>
<dbReference type="PROSITE" id="PS00467">
    <property type="entry name" value="RIBOSOMAL_L2"/>
    <property type="match status" value="1"/>
</dbReference>
<dbReference type="NCBIfam" id="TIGR01171">
    <property type="entry name" value="rplB_bact"/>
    <property type="match status" value="1"/>
</dbReference>
<dbReference type="PANTHER" id="PTHR13691:SF5">
    <property type="entry name" value="LARGE RIBOSOMAL SUBUNIT PROTEIN UL2M"/>
    <property type="match status" value="1"/>
</dbReference>